<sequence length="334" mass="36439">MSTAAIMRIPVISNIALLSEKVRAALAALPSSAIENLRIEIVPVSTSALTGPDAVDVATLELLRDAQVILGDPKHVLPALPYALNVKWVQSTFAGVEAVLTQPRRDFTLTRAGGIMGLHMAQYVLGWVISKERKFHLAPLHQANHEFRSHDMRYRHYHDVTVGILGLGDIGSSIASLVSTAGFRVIGLKRSSSQPATTVPTTTDLHELLAQVDYVVNVLPSTIDTRDLLSRDTFQACHIKKPCFINVGRGDVVDEASLVTALDQGWLSSAVLDVFAIEPLPHESALWSHKHVTITPHVAALSMPEDVAGVFARNLSHFHASTPLEYVFQWSRGY</sequence>
<organism evidence="4">
    <name type="scientific">Aphanomyces astaci</name>
    <name type="common">Crayfish plague agent</name>
    <dbReference type="NCBI Taxonomy" id="112090"/>
    <lineage>
        <taxon>Eukaryota</taxon>
        <taxon>Sar</taxon>
        <taxon>Stramenopiles</taxon>
        <taxon>Oomycota</taxon>
        <taxon>Saprolegniomycetes</taxon>
        <taxon>Saprolegniales</taxon>
        <taxon>Verrucalvaceae</taxon>
        <taxon>Aphanomyces</taxon>
    </lineage>
</organism>
<dbReference type="AlphaFoldDB" id="W4HCS0"/>
<evidence type="ECO:0000313" key="4">
    <source>
        <dbReference type="EMBL" id="ETV89064.1"/>
    </source>
</evidence>
<dbReference type="GeneID" id="20802446"/>
<dbReference type="CDD" id="cd05300">
    <property type="entry name" value="2-Hacid_dh_1"/>
    <property type="match status" value="1"/>
</dbReference>
<reference evidence="4" key="1">
    <citation type="submission" date="2013-12" db="EMBL/GenBank/DDBJ databases">
        <title>The Genome Sequence of Aphanomyces astaci APO3.</title>
        <authorList>
            <consortium name="The Broad Institute Genomics Platform"/>
            <person name="Russ C."/>
            <person name="Tyler B."/>
            <person name="van West P."/>
            <person name="Dieguez-Uribeondo J."/>
            <person name="Young S.K."/>
            <person name="Zeng Q."/>
            <person name="Gargeya S."/>
            <person name="Fitzgerald M."/>
            <person name="Abouelleil A."/>
            <person name="Alvarado L."/>
            <person name="Chapman S.B."/>
            <person name="Gainer-Dewar J."/>
            <person name="Goldberg J."/>
            <person name="Griggs A."/>
            <person name="Gujja S."/>
            <person name="Hansen M."/>
            <person name="Howarth C."/>
            <person name="Imamovic A."/>
            <person name="Ireland A."/>
            <person name="Larimer J."/>
            <person name="McCowan C."/>
            <person name="Murphy C."/>
            <person name="Pearson M."/>
            <person name="Poon T.W."/>
            <person name="Priest M."/>
            <person name="Roberts A."/>
            <person name="Saif S."/>
            <person name="Shea T."/>
            <person name="Sykes S."/>
            <person name="Wortman J."/>
            <person name="Nusbaum C."/>
            <person name="Birren B."/>
        </authorList>
    </citation>
    <scope>NUCLEOTIDE SEQUENCE [LARGE SCALE GENOMIC DNA]</scope>
    <source>
        <strain evidence="4">APO3</strain>
    </source>
</reference>
<gene>
    <name evidence="4" type="ORF">H257_00450</name>
</gene>
<dbReference type="SUPFAM" id="SSF51735">
    <property type="entry name" value="NAD(P)-binding Rossmann-fold domains"/>
    <property type="match status" value="1"/>
</dbReference>
<keyword evidence="2" id="KW-0520">NAD</keyword>
<dbReference type="Gene3D" id="3.40.50.720">
    <property type="entry name" value="NAD(P)-binding Rossmann-like Domain"/>
    <property type="match status" value="2"/>
</dbReference>
<keyword evidence="1" id="KW-0560">Oxidoreductase</keyword>
<dbReference type="VEuPathDB" id="FungiDB:H257_00450"/>
<dbReference type="Pfam" id="PF02826">
    <property type="entry name" value="2-Hacid_dh_C"/>
    <property type="match status" value="1"/>
</dbReference>
<dbReference type="GO" id="GO:0016491">
    <property type="term" value="F:oxidoreductase activity"/>
    <property type="evidence" value="ECO:0007669"/>
    <property type="project" value="UniProtKB-KW"/>
</dbReference>
<dbReference type="InterPro" id="IPR036291">
    <property type="entry name" value="NAD(P)-bd_dom_sf"/>
</dbReference>
<dbReference type="PANTHER" id="PTHR43333">
    <property type="entry name" value="2-HACID_DH_C DOMAIN-CONTAINING PROTEIN"/>
    <property type="match status" value="1"/>
</dbReference>
<dbReference type="InterPro" id="IPR006140">
    <property type="entry name" value="D-isomer_DH_NAD-bd"/>
</dbReference>
<protein>
    <recommendedName>
        <fullName evidence="3">D-isomer specific 2-hydroxyacid dehydrogenase NAD-binding domain-containing protein</fullName>
    </recommendedName>
</protein>
<dbReference type="STRING" id="112090.W4HCS0"/>
<dbReference type="EMBL" id="KI913114">
    <property type="protein sequence ID" value="ETV89064.1"/>
    <property type="molecule type" value="Genomic_DNA"/>
</dbReference>
<dbReference type="OrthoDB" id="298012at2759"/>
<dbReference type="PANTHER" id="PTHR43333:SF1">
    <property type="entry name" value="D-ISOMER SPECIFIC 2-HYDROXYACID DEHYDROGENASE NAD-BINDING DOMAIN-CONTAINING PROTEIN"/>
    <property type="match status" value="1"/>
</dbReference>
<evidence type="ECO:0000256" key="2">
    <source>
        <dbReference type="ARBA" id="ARBA00023027"/>
    </source>
</evidence>
<accession>W4HCS0</accession>
<dbReference type="GO" id="GO:0051287">
    <property type="term" value="F:NAD binding"/>
    <property type="evidence" value="ECO:0007669"/>
    <property type="project" value="InterPro"/>
</dbReference>
<proteinExistence type="predicted"/>
<dbReference type="FunFam" id="3.40.50.720:FF:000363">
    <property type="entry name" value="D-isomer specific 2-hydroxyacid dehydrogenase"/>
    <property type="match status" value="1"/>
</dbReference>
<evidence type="ECO:0000259" key="3">
    <source>
        <dbReference type="Pfam" id="PF02826"/>
    </source>
</evidence>
<feature type="domain" description="D-isomer specific 2-hydroxyacid dehydrogenase NAD-binding" evidence="3">
    <location>
        <begin position="128"/>
        <end position="299"/>
    </location>
</feature>
<name>W4HCS0_APHAT</name>
<dbReference type="RefSeq" id="XP_009821464.1">
    <property type="nucleotide sequence ID" value="XM_009823162.1"/>
</dbReference>
<evidence type="ECO:0000256" key="1">
    <source>
        <dbReference type="ARBA" id="ARBA00023002"/>
    </source>
</evidence>